<keyword evidence="3" id="KW-0808">Transferase</keyword>
<dbReference type="InterPro" id="IPR050953">
    <property type="entry name" value="N4_N6_ade-DNA_methylase"/>
</dbReference>
<keyword evidence="4" id="KW-0949">S-adenosyl-L-methionine</keyword>
<dbReference type="PRINTS" id="PR00507">
    <property type="entry name" value="N12N6MTFRASE"/>
</dbReference>
<dbReference type="OrthoDB" id="45790at2157"/>
<dbReference type="GO" id="GO:0003676">
    <property type="term" value="F:nucleic acid binding"/>
    <property type="evidence" value="ECO:0007669"/>
    <property type="project" value="InterPro"/>
</dbReference>
<dbReference type="PANTHER" id="PTHR33841">
    <property type="entry name" value="DNA METHYLTRANSFERASE YEEA-RELATED"/>
    <property type="match status" value="1"/>
</dbReference>
<keyword evidence="2" id="KW-0489">Methyltransferase</keyword>
<evidence type="ECO:0000256" key="3">
    <source>
        <dbReference type="ARBA" id="ARBA00022679"/>
    </source>
</evidence>
<protein>
    <recommendedName>
        <fullName evidence="1">site-specific DNA-methyltransferase (adenine-specific)</fullName>
        <ecNumber evidence="1">2.1.1.72</ecNumber>
    </recommendedName>
</protein>
<evidence type="ECO:0000256" key="5">
    <source>
        <dbReference type="ARBA" id="ARBA00047942"/>
    </source>
</evidence>
<dbReference type="GO" id="GO:0006304">
    <property type="term" value="P:DNA modification"/>
    <property type="evidence" value="ECO:0007669"/>
    <property type="project" value="InterPro"/>
</dbReference>
<feature type="coiled-coil region" evidence="6">
    <location>
        <begin position="382"/>
        <end position="440"/>
    </location>
</feature>
<gene>
    <name evidence="8" type="ORF">GCM10009039_22920</name>
</gene>
<dbReference type="EMBL" id="BMPG01000003">
    <property type="protein sequence ID" value="GGL64448.1"/>
    <property type="molecule type" value="Genomic_DNA"/>
</dbReference>
<reference evidence="8" key="2">
    <citation type="submission" date="2020-09" db="EMBL/GenBank/DDBJ databases">
        <authorList>
            <person name="Sun Q."/>
            <person name="Ohkuma M."/>
        </authorList>
    </citation>
    <scope>NUCLEOTIDE SEQUENCE</scope>
    <source>
        <strain evidence="8">JCM 19596</strain>
    </source>
</reference>
<dbReference type="EC" id="2.1.1.72" evidence="1"/>
<evidence type="ECO:0000313" key="9">
    <source>
        <dbReference type="Proteomes" id="UP000607197"/>
    </source>
</evidence>
<accession>A0A830F899</accession>
<comment type="catalytic activity">
    <reaction evidence="5">
        <text>a 2'-deoxyadenosine in DNA + S-adenosyl-L-methionine = an N(6)-methyl-2'-deoxyadenosine in DNA + S-adenosyl-L-homocysteine + H(+)</text>
        <dbReference type="Rhea" id="RHEA:15197"/>
        <dbReference type="Rhea" id="RHEA-COMP:12418"/>
        <dbReference type="Rhea" id="RHEA-COMP:12419"/>
        <dbReference type="ChEBI" id="CHEBI:15378"/>
        <dbReference type="ChEBI" id="CHEBI:57856"/>
        <dbReference type="ChEBI" id="CHEBI:59789"/>
        <dbReference type="ChEBI" id="CHEBI:90615"/>
        <dbReference type="ChEBI" id="CHEBI:90616"/>
        <dbReference type="EC" id="2.1.1.72"/>
    </reaction>
</comment>
<dbReference type="InterPro" id="IPR002052">
    <property type="entry name" value="DNA_methylase_N6_adenine_CS"/>
</dbReference>
<dbReference type="GO" id="GO:0032259">
    <property type="term" value="P:methylation"/>
    <property type="evidence" value="ECO:0007669"/>
    <property type="project" value="UniProtKB-KW"/>
</dbReference>
<comment type="caution">
    <text evidence="8">The sequence shown here is derived from an EMBL/GenBank/DDBJ whole genome shotgun (WGS) entry which is preliminary data.</text>
</comment>
<evidence type="ECO:0000256" key="2">
    <source>
        <dbReference type="ARBA" id="ARBA00022603"/>
    </source>
</evidence>
<dbReference type="Gene3D" id="3.40.50.150">
    <property type="entry name" value="Vaccinia Virus protein VP39"/>
    <property type="match status" value="1"/>
</dbReference>
<dbReference type="InterPro" id="IPR029063">
    <property type="entry name" value="SAM-dependent_MTases_sf"/>
</dbReference>
<dbReference type="Proteomes" id="UP000607197">
    <property type="component" value="Unassembled WGS sequence"/>
</dbReference>
<evidence type="ECO:0000259" key="7">
    <source>
        <dbReference type="Pfam" id="PF07669"/>
    </source>
</evidence>
<evidence type="ECO:0000313" key="8">
    <source>
        <dbReference type="EMBL" id="GGL64448.1"/>
    </source>
</evidence>
<name>A0A830F899_9EURY</name>
<dbReference type="PANTHER" id="PTHR33841:SF1">
    <property type="entry name" value="DNA METHYLTRANSFERASE A"/>
    <property type="match status" value="1"/>
</dbReference>
<sequence>MSTTHGQPGLSSDQRSTIRSTILRTRHTLEDELRRQLERYGIYENKRLPLEDLSHLSAEDRHTRRTLDAAIERELESTEGDLERSITNYVREATKTYLNRFVALKTIEVRGLVEETITERPEYGNRSYMHHTVAEIAGELTNAPDDGFGAALDLAYQEIGAEIRMIFEESEHSAIDLDAQVREEVLDELDAIDDEVWERDEALGWVYQYFGEEEREEIDDRVDEENYKIAGTDIATKTQLFTPRYIVEWMVDNSLGRTWLEMQGERTNIDDEENCFYLAPLEDSLIDRETKAVEDITVLDPACGSGHMLFYAFDVLYQMYLEEGEVPEEYIPREILRHNLYGIDIDSGAAQIAALSLYLKAKEESPDVTIPRLNIVSADAVLINGDRKQEVLERARSELEEEILEQIWRSFDNIREFGSLVRVEERIDEILEKHKDAIQASGQVKFTQEGSFATQSSFVSGEGEEESWEQVKDRLLEEVGELASEALDRNDPIEEMFAEEVGKSVEILDLLVHEYEVVVSNPPYLSSGKMGEVLKQFVKDNYIGSRDLYTAFIERNSEFVVENGYVSMITMETFMYQYSYRKMRPELLKKMNFVDVAHLENRDQGYMNVCFSMRKYSGKNRVSSRFNRLVNLEDKIEGLQAITEANRKGASRSDVFLIEQDSFEELNGHPFTYWLGNEVLSIYSDYSSISSKAEVLRGLDTGDDERFVRKYWEISPSDYNNWKSYLLSPTDLLYHEPVRKKVLWGDDGSEIKEAESSIVPSEDYFFKPGLIFRRWGDNYNVKLLPADCIASKSPGIYPDESVDTHYLLGYLNSSLVRYIMKALNPSLNFGVTDTEQIPVKFAPSTDDISKLAQEGANKQEELQRLDEINEEFDPDQFMRTFMRGSYRFDTEMLSADIEVTHGLIDYRVFEEYDISDSTIDLIYNDVPLNIANYNHIANAGELDLEKNEFRAEIQTEELSEEEYKSIVDEIDNHKEQSLREISETLEISPYSVAMIRRDFDLYTDDEKESSASRLLSYYLGCAMGRWSLGGLNPATDGIIPFGSSYDGSVMDAMRECIKETSTKENAEEIESEIKQLLGRDVEEWLRNRFFRYHHCKEYRRRGQRIPIYWQLASPDGAFSCFVYYHEIDSNTLPKLRGQYLDPRINELENELETLNAQTKGENPKKELLKRKEEVQNDLEDVREFRETIDEMIDDGVTVDVEKGIWENVKEWDQYEVLETGLPKLKSSYSR</sequence>
<evidence type="ECO:0000256" key="6">
    <source>
        <dbReference type="SAM" id="Coils"/>
    </source>
</evidence>
<keyword evidence="9" id="KW-1185">Reference proteome</keyword>
<evidence type="ECO:0000256" key="1">
    <source>
        <dbReference type="ARBA" id="ARBA00011900"/>
    </source>
</evidence>
<dbReference type="InterPro" id="IPR047939">
    <property type="entry name" value="BREX_1_PglX"/>
</dbReference>
<dbReference type="SUPFAM" id="SSF53335">
    <property type="entry name" value="S-adenosyl-L-methionine-dependent methyltransferases"/>
    <property type="match status" value="1"/>
</dbReference>
<dbReference type="GO" id="GO:0009007">
    <property type="term" value="F:site-specific DNA-methyltransferase (adenine-specific) activity"/>
    <property type="evidence" value="ECO:0007669"/>
    <property type="project" value="UniProtKB-EC"/>
</dbReference>
<keyword evidence="6" id="KW-0175">Coiled coil</keyword>
<evidence type="ECO:0000256" key="4">
    <source>
        <dbReference type="ARBA" id="ARBA00022691"/>
    </source>
</evidence>
<dbReference type="AlphaFoldDB" id="A0A830F899"/>
<reference evidence="8" key="1">
    <citation type="journal article" date="2014" name="Int. J. Syst. Evol. Microbiol.">
        <title>Complete genome sequence of Corynebacterium casei LMG S-19264T (=DSM 44701T), isolated from a smear-ripened cheese.</title>
        <authorList>
            <consortium name="US DOE Joint Genome Institute (JGI-PGF)"/>
            <person name="Walter F."/>
            <person name="Albersmeier A."/>
            <person name="Kalinowski J."/>
            <person name="Ruckert C."/>
        </authorList>
    </citation>
    <scope>NUCLEOTIDE SEQUENCE</scope>
    <source>
        <strain evidence="8">JCM 19596</strain>
    </source>
</reference>
<dbReference type="InterPro" id="IPR011639">
    <property type="entry name" value="MethylTrfase_TaqI-like_dom"/>
</dbReference>
<proteinExistence type="predicted"/>
<feature type="domain" description="Type II methyltransferase M.TaqI-like" evidence="7">
    <location>
        <begin position="338"/>
        <end position="600"/>
    </location>
</feature>
<organism evidence="8 9">
    <name type="scientific">Halocalculus aciditolerans</name>
    <dbReference type="NCBI Taxonomy" id="1383812"/>
    <lineage>
        <taxon>Archaea</taxon>
        <taxon>Methanobacteriati</taxon>
        <taxon>Methanobacteriota</taxon>
        <taxon>Stenosarchaea group</taxon>
        <taxon>Halobacteria</taxon>
        <taxon>Halobacteriales</taxon>
        <taxon>Halobacteriaceae</taxon>
        <taxon>Halocalculus</taxon>
    </lineage>
</organism>
<dbReference type="Pfam" id="PF07669">
    <property type="entry name" value="Eco57I"/>
    <property type="match status" value="1"/>
</dbReference>
<dbReference type="PROSITE" id="PS00092">
    <property type="entry name" value="N6_MTASE"/>
    <property type="match status" value="1"/>
</dbReference>
<dbReference type="NCBIfam" id="NF033452">
    <property type="entry name" value="BREX_1_MTaseX"/>
    <property type="match status" value="1"/>
</dbReference>